<keyword evidence="4" id="KW-0574">Periplasm</keyword>
<dbReference type="EMBL" id="CP110257">
    <property type="protein sequence ID" value="UZD55938.1"/>
    <property type="molecule type" value="Genomic_DNA"/>
</dbReference>
<name>A0ABY6MVB0_9BURK</name>
<evidence type="ECO:0000256" key="3">
    <source>
        <dbReference type="ARBA" id="ARBA00022729"/>
    </source>
</evidence>
<dbReference type="PANTHER" id="PTHR38102:SF1">
    <property type="entry name" value="PERIPLASMIC CHAPERONE SPY"/>
    <property type="match status" value="1"/>
</dbReference>
<reference evidence="7" key="1">
    <citation type="submission" date="2022-10" db="EMBL/GenBank/DDBJ databases">
        <title>Complete genome sequence of Schlegelella aquatica LMG 23380.</title>
        <authorList>
            <person name="Musilova J."/>
            <person name="Kourilova X."/>
            <person name="Bezdicek M."/>
            <person name="Hermankova K."/>
            <person name="Obruca S."/>
            <person name="Sedlar K."/>
        </authorList>
    </citation>
    <scope>NUCLEOTIDE SEQUENCE</scope>
    <source>
        <strain evidence="7">LMG 23380</strain>
    </source>
</reference>
<keyword evidence="8" id="KW-1185">Reference proteome</keyword>
<comment type="subcellular location">
    <subcellularLocation>
        <location evidence="1">Periplasm</location>
    </subcellularLocation>
</comment>
<evidence type="ECO:0000256" key="1">
    <source>
        <dbReference type="ARBA" id="ARBA00004418"/>
    </source>
</evidence>
<dbReference type="RefSeq" id="WP_264893691.1">
    <property type="nucleotide sequence ID" value="NZ_CP110257.1"/>
</dbReference>
<evidence type="ECO:0000313" key="7">
    <source>
        <dbReference type="EMBL" id="UZD55938.1"/>
    </source>
</evidence>
<protein>
    <submittedName>
        <fullName evidence="7">Spy/CpxP family protein refolding chaperone</fullName>
    </submittedName>
</protein>
<dbReference type="PANTHER" id="PTHR38102">
    <property type="entry name" value="PERIPLASMIC CHAPERONE SPY"/>
    <property type="match status" value="1"/>
</dbReference>
<evidence type="ECO:0000256" key="5">
    <source>
        <dbReference type="SAM" id="MobiDB-lite"/>
    </source>
</evidence>
<evidence type="ECO:0000256" key="4">
    <source>
        <dbReference type="ARBA" id="ARBA00022764"/>
    </source>
</evidence>
<sequence>MSRFPALHRVSPRRTLSLAAAVAVSLAALTASPAWAHGPRHGDPGMGAQGMFMAGPERVQRMVDHWLRDLNATPEQRQQIVQIAESAAKDLGALRDSRKALREEGLRLFTQPTVDANAVESLRQRQLALHDQTSRRMSQAMLEVSRVLTPEQRQTLAERMKQRAQRWEEHRRGQPGSPGR</sequence>
<gene>
    <name evidence="7" type="ORF">OMP39_04990</name>
</gene>
<feature type="region of interest" description="Disordered" evidence="5">
    <location>
        <begin position="152"/>
        <end position="180"/>
    </location>
</feature>
<feature type="signal peptide" evidence="6">
    <location>
        <begin position="1"/>
        <end position="36"/>
    </location>
</feature>
<feature type="compositionally biased region" description="Basic and acidic residues" evidence="5">
    <location>
        <begin position="156"/>
        <end position="172"/>
    </location>
</feature>
<organism evidence="7 8">
    <name type="scientific">Caldimonas aquatica</name>
    <dbReference type="NCBI Taxonomy" id="376175"/>
    <lineage>
        <taxon>Bacteria</taxon>
        <taxon>Pseudomonadati</taxon>
        <taxon>Pseudomonadota</taxon>
        <taxon>Betaproteobacteria</taxon>
        <taxon>Burkholderiales</taxon>
        <taxon>Sphaerotilaceae</taxon>
        <taxon>Caldimonas</taxon>
    </lineage>
</organism>
<proteinExistence type="inferred from homology"/>
<evidence type="ECO:0000256" key="6">
    <source>
        <dbReference type="SAM" id="SignalP"/>
    </source>
</evidence>
<dbReference type="InterPro" id="IPR006311">
    <property type="entry name" value="TAT_signal"/>
</dbReference>
<dbReference type="Pfam" id="PF07813">
    <property type="entry name" value="LTXXQ"/>
    <property type="match status" value="1"/>
</dbReference>
<feature type="chain" id="PRO_5045268360" evidence="6">
    <location>
        <begin position="37"/>
        <end position="180"/>
    </location>
</feature>
<dbReference type="InterPro" id="IPR012899">
    <property type="entry name" value="LTXXQ"/>
</dbReference>
<dbReference type="PROSITE" id="PS51318">
    <property type="entry name" value="TAT"/>
    <property type="match status" value="1"/>
</dbReference>
<dbReference type="CDD" id="cd09916">
    <property type="entry name" value="CpxP_like"/>
    <property type="match status" value="1"/>
</dbReference>
<dbReference type="Gene3D" id="1.20.120.1490">
    <property type="match status" value="1"/>
</dbReference>
<keyword evidence="3 6" id="KW-0732">Signal</keyword>
<evidence type="ECO:0000313" key="8">
    <source>
        <dbReference type="Proteomes" id="UP001163266"/>
    </source>
</evidence>
<evidence type="ECO:0000256" key="2">
    <source>
        <dbReference type="ARBA" id="ARBA00008441"/>
    </source>
</evidence>
<comment type="similarity">
    <text evidence="2">Belongs to the CpxP/Spy family.</text>
</comment>
<dbReference type="InterPro" id="IPR052211">
    <property type="entry name" value="Cpx_auxiliary_protein"/>
</dbReference>
<dbReference type="Proteomes" id="UP001163266">
    <property type="component" value="Chromosome"/>
</dbReference>
<accession>A0ABY6MVB0</accession>